<evidence type="ECO:0000256" key="9">
    <source>
        <dbReference type="ARBA" id="ARBA00038592"/>
    </source>
</evidence>
<comment type="subunit">
    <text evidence="9 10">Homodimer, forms a heterotetramer with a Cas2 homodimer.</text>
</comment>
<feature type="compositionally biased region" description="Low complexity" evidence="11">
    <location>
        <begin position="388"/>
        <end position="403"/>
    </location>
</feature>
<evidence type="ECO:0000313" key="13">
    <source>
        <dbReference type="EMBL" id="GAA0411803.1"/>
    </source>
</evidence>
<organism evidence="13 14">
    <name type="scientific">Streptomyces luteireticuli</name>
    <dbReference type="NCBI Taxonomy" id="173858"/>
    <lineage>
        <taxon>Bacteria</taxon>
        <taxon>Bacillati</taxon>
        <taxon>Actinomycetota</taxon>
        <taxon>Actinomycetes</taxon>
        <taxon>Kitasatosporales</taxon>
        <taxon>Streptomycetaceae</taxon>
        <taxon>Streptomyces</taxon>
    </lineage>
</organism>
<dbReference type="HAMAP" id="MF_01470">
    <property type="entry name" value="Cas1"/>
    <property type="match status" value="1"/>
</dbReference>
<evidence type="ECO:0000256" key="11">
    <source>
        <dbReference type="SAM" id="MobiDB-lite"/>
    </source>
</evidence>
<protein>
    <recommendedName>
        <fullName evidence="10">CRISPR-associated endonuclease Cas1</fullName>
        <ecNumber evidence="10">3.1.-.-</ecNumber>
    </recommendedName>
</protein>
<dbReference type="InterPro" id="IPR025161">
    <property type="entry name" value="IS402-like_dom"/>
</dbReference>
<keyword evidence="6 10" id="KW-0051">Antiviral defense</keyword>
<evidence type="ECO:0000256" key="6">
    <source>
        <dbReference type="ARBA" id="ARBA00023118"/>
    </source>
</evidence>
<evidence type="ECO:0000256" key="8">
    <source>
        <dbReference type="ARBA" id="ARBA00023211"/>
    </source>
</evidence>
<dbReference type="EC" id="3.1.-.-" evidence="10"/>
<keyword evidence="2 10" id="KW-0479">Metal-binding</keyword>
<dbReference type="EMBL" id="BAAABX010000042">
    <property type="protein sequence ID" value="GAA0411803.1"/>
    <property type="molecule type" value="Genomic_DNA"/>
</dbReference>
<feature type="binding site" evidence="10">
    <location>
        <position position="307"/>
    </location>
    <ligand>
        <name>Mn(2+)</name>
        <dbReference type="ChEBI" id="CHEBI:29035"/>
    </ligand>
</feature>
<dbReference type="Pfam" id="PF01867">
    <property type="entry name" value="Cas_Cas1"/>
    <property type="match status" value="1"/>
</dbReference>
<dbReference type="Gene3D" id="1.20.120.920">
    <property type="entry name" value="CRISPR-associated endonuclease Cas1, C-terminal domain"/>
    <property type="match status" value="1"/>
</dbReference>
<feature type="region of interest" description="Disordered" evidence="11">
    <location>
        <begin position="385"/>
        <end position="414"/>
    </location>
</feature>
<keyword evidence="1 10" id="KW-0540">Nuclease</keyword>
<feature type="region of interest" description="Disordered" evidence="11">
    <location>
        <begin position="1"/>
        <end position="22"/>
    </location>
</feature>
<reference evidence="13 14" key="1">
    <citation type="journal article" date="2019" name="Int. J. Syst. Evol. Microbiol.">
        <title>The Global Catalogue of Microorganisms (GCM) 10K type strain sequencing project: providing services to taxonomists for standard genome sequencing and annotation.</title>
        <authorList>
            <consortium name="The Broad Institute Genomics Platform"/>
            <consortium name="The Broad Institute Genome Sequencing Center for Infectious Disease"/>
            <person name="Wu L."/>
            <person name="Ma J."/>
        </authorList>
    </citation>
    <scope>NUCLEOTIDE SEQUENCE [LARGE SCALE GENOMIC DNA]</scope>
    <source>
        <strain evidence="13 14">JCM 4788</strain>
    </source>
</reference>
<comment type="caution">
    <text evidence="13">The sequence shown here is derived from an EMBL/GenBank/DDBJ whole genome shotgun (WGS) entry which is preliminary data.</text>
</comment>
<keyword evidence="8 10" id="KW-0464">Manganese</keyword>
<dbReference type="Pfam" id="PF13340">
    <property type="entry name" value="DUF4096"/>
    <property type="match status" value="1"/>
</dbReference>
<evidence type="ECO:0000256" key="5">
    <source>
        <dbReference type="ARBA" id="ARBA00022842"/>
    </source>
</evidence>
<feature type="compositionally biased region" description="Basic and acidic residues" evidence="11">
    <location>
        <begin position="404"/>
        <end position="414"/>
    </location>
</feature>
<dbReference type="InterPro" id="IPR002729">
    <property type="entry name" value="CRISPR-assoc_Cas1"/>
</dbReference>
<keyword evidence="4 10" id="KW-0378">Hydrolase</keyword>
<evidence type="ECO:0000256" key="1">
    <source>
        <dbReference type="ARBA" id="ARBA00022722"/>
    </source>
</evidence>
<evidence type="ECO:0000259" key="12">
    <source>
        <dbReference type="Pfam" id="PF13340"/>
    </source>
</evidence>
<dbReference type="PANTHER" id="PTHR34353:SF2">
    <property type="entry name" value="CRISPR-ASSOCIATED ENDONUCLEASE CAS1 1"/>
    <property type="match status" value="1"/>
</dbReference>
<dbReference type="Proteomes" id="UP001500879">
    <property type="component" value="Unassembled WGS sequence"/>
</dbReference>
<evidence type="ECO:0000256" key="4">
    <source>
        <dbReference type="ARBA" id="ARBA00022801"/>
    </source>
</evidence>
<comment type="similarity">
    <text evidence="10">Belongs to the CRISPR-associated endonuclease Cas1 family.</text>
</comment>
<dbReference type="InterPro" id="IPR042206">
    <property type="entry name" value="CRISPR-assoc_Cas1_C"/>
</dbReference>
<gene>
    <name evidence="10" type="primary">cas1</name>
    <name evidence="13" type="ORF">GCM10010357_36130</name>
</gene>
<dbReference type="PANTHER" id="PTHR34353">
    <property type="entry name" value="CRISPR-ASSOCIATED ENDONUCLEASE CAS1 1"/>
    <property type="match status" value="1"/>
</dbReference>
<dbReference type="InterPro" id="IPR050646">
    <property type="entry name" value="Cas1"/>
</dbReference>
<dbReference type="InterPro" id="IPR042211">
    <property type="entry name" value="CRISPR-assoc_Cas1_N"/>
</dbReference>
<feature type="binding site" evidence="10">
    <location>
        <position position="292"/>
    </location>
    <ligand>
        <name>Mn(2+)</name>
        <dbReference type="ChEBI" id="CHEBI:29035"/>
    </ligand>
</feature>
<dbReference type="NCBIfam" id="TIGR00287">
    <property type="entry name" value="cas1"/>
    <property type="match status" value="1"/>
</dbReference>
<name>A0ABN0YV51_9ACTN</name>
<evidence type="ECO:0000313" key="14">
    <source>
        <dbReference type="Proteomes" id="UP001500879"/>
    </source>
</evidence>
<feature type="binding site" evidence="10">
    <location>
        <position position="206"/>
    </location>
    <ligand>
        <name>Mn(2+)</name>
        <dbReference type="ChEBI" id="CHEBI:29035"/>
    </ligand>
</feature>
<sequence>MFEPNATPMGVAPAALPTTSVGHPDAPATAADPVGDLFGRTPSDPGVMVADGYGVTLRVERGHLIVSDGLGRHRRERRIPRVERTTRRVVVMADTGYVTLEAARWCADTHVTIVQVDRNGRLVTTTGADHATADARLRRAQAFAGEGGPHADTGLSIVKALLAVKLEGQAANAEQLLNQSDAARAIRACAQQADDAPSVLVARGREGAAAAAYWQAWADARVTPRFDPAELFKLPAHWTSGFTDRTSLVNATARKATDPVNALLNYAYRLAEIECRLACLSLGLDPTMGFLHLDEAGRDSLALDLLETVRPNVDRYVLAVLGVTARLATDTGYVPATWFHETPEGVCRLVAPLTHLTAEQTAAWARTAAPHALTIARTVARVGKGQITTGPRATPRTAPTRQTPTDEHALRERQNATEHVLPDALWATVAPLLPKRPPQRNIGRKPADDRATLAGIIHVQLLGSLWTRIPAALGVSRRTCRARLDLWEADGTWDKVRPILEASPHIRRLIDTAPAPTR</sequence>
<dbReference type="Gene3D" id="3.100.10.20">
    <property type="entry name" value="CRISPR-associated endonuclease Cas1, N-terminal domain"/>
    <property type="match status" value="1"/>
</dbReference>
<keyword evidence="5 10" id="KW-0460">Magnesium</keyword>
<keyword evidence="7 10" id="KW-0238">DNA-binding</keyword>
<evidence type="ECO:0000256" key="2">
    <source>
        <dbReference type="ARBA" id="ARBA00022723"/>
    </source>
</evidence>
<accession>A0ABN0YV51</accession>
<comment type="cofactor">
    <cofactor evidence="10">
        <name>Mg(2+)</name>
        <dbReference type="ChEBI" id="CHEBI:18420"/>
    </cofactor>
    <cofactor evidence="10">
        <name>Mn(2+)</name>
        <dbReference type="ChEBI" id="CHEBI:29035"/>
    </cofactor>
</comment>
<keyword evidence="14" id="KW-1185">Reference proteome</keyword>
<proteinExistence type="inferred from homology"/>
<evidence type="ECO:0000256" key="7">
    <source>
        <dbReference type="ARBA" id="ARBA00023125"/>
    </source>
</evidence>
<evidence type="ECO:0000256" key="3">
    <source>
        <dbReference type="ARBA" id="ARBA00022759"/>
    </source>
</evidence>
<dbReference type="CDD" id="cd09634">
    <property type="entry name" value="Cas1_I-II-III"/>
    <property type="match status" value="1"/>
</dbReference>
<comment type="function">
    <text evidence="10">CRISPR (clustered regularly interspaced short palindromic repeat), is an adaptive immune system that provides protection against mobile genetic elements (viruses, transposable elements and conjugative plasmids). CRISPR clusters contain spacers, sequences complementary to antecedent mobile elements, and target invading nucleic acids. CRISPR clusters are transcribed and processed into CRISPR RNA (crRNA). Acts as a dsDNA endonuclease. Involved in the integration of spacer DNA into the CRISPR cassette.</text>
</comment>
<keyword evidence="3 10" id="KW-0255">Endonuclease</keyword>
<feature type="domain" description="Insertion element IS402-like" evidence="12">
    <location>
        <begin position="421"/>
        <end position="496"/>
    </location>
</feature>
<evidence type="ECO:0000256" key="10">
    <source>
        <dbReference type="HAMAP-Rule" id="MF_01470"/>
    </source>
</evidence>